<feature type="domain" description="SSD" evidence="7">
    <location>
        <begin position="250"/>
        <end position="372"/>
    </location>
</feature>
<gene>
    <name evidence="8" type="ORF">SAMN04515625_0015</name>
</gene>
<organism evidence="8 9">
    <name type="scientific">Methanohalophilus halophilus</name>
    <dbReference type="NCBI Taxonomy" id="2177"/>
    <lineage>
        <taxon>Archaea</taxon>
        <taxon>Methanobacteriati</taxon>
        <taxon>Methanobacteriota</taxon>
        <taxon>Stenosarchaea group</taxon>
        <taxon>Methanomicrobia</taxon>
        <taxon>Methanosarcinales</taxon>
        <taxon>Methanosarcinaceae</taxon>
        <taxon>Methanohalophilus</taxon>
    </lineage>
</organism>
<evidence type="ECO:0000259" key="7">
    <source>
        <dbReference type="PROSITE" id="PS50156"/>
    </source>
</evidence>
<reference evidence="8 9" key="1">
    <citation type="submission" date="2016-10" db="EMBL/GenBank/DDBJ databases">
        <authorList>
            <person name="de Groot N.N."/>
        </authorList>
    </citation>
    <scope>NUCLEOTIDE SEQUENCE [LARGE SCALE GENOMIC DNA]</scope>
    <source>
        <strain evidence="8 9">Z-7982</strain>
    </source>
</reference>
<evidence type="ECO:0000313" key="9">
    <source>
        <dbReference type="Proteomes" id="UP000198669"/>
    </source>
</evidence>
<dbReference type="Gene3D" id="1.20.1640.10">
    <property type="entry name" value="Multidrug efflux transporter AcrB transmembrane domain"/>
    <property type="match status" value="2"/>
</dbReference>
<protein>
    <recommendedName>
        <fullName evidence="7">SSD domain-containing protein</fullName>
    </recommendedName>
</protein>
<dbReference type="PANTHER" id="PTHR33406:SF13">
    <property type="entry name" value="MEMBRANE PROTEIN YDFJ"/>
    <property type="match status" value="1"/>
</dbReference>
<feature type="transmembrane region" description="Helical" evidence="6">
    <location>
        <begin position="321"/>
        <end position="344"/>
    </location>
</feature>
<feature type="transmembrane region" description="Helical" evidence="6">
    <location>
        <begin position="651"/>
        <end position="671"/>
    </location>
</feature>
<keyword evidence="4 6" id="KW-1133">Transmembrane helix</keyword>
<accession>A0A1H2PX28</accession>
<feature type="domain" description="SSD" evidence="7">
    <location>
        <begin position="602"/>
        <end position="776"/>
    </location>
</feature>
<dbReference type="InterPro" id="IPR050545">
    <property type="entry name" value="Mycobact_MmpL"/>
</dbReference>
<proteinExistence type="predicted"/>
<dbReference type="PROSITE" id="PS50156">
    <property type="entry name" value="SSD"/>
    <property type="match status" value="2"/>
</dbReference>
<feature type="transmembrane region" description="Helical" evidence="6">
    <location>
        <begin position="350"/>
        <end position="373"/>
    </location>
</feature>
<dbReference type="SUPFAM" id="SSF82866">
    <property type="entry name" value="Multidrug efflux transporter AcrB transmembrane domain"/>
    <property type="match status" value="2"/>
</dbReference>
<dbReference type="AlphaFoldDB" id="A0A1H2PX28"/>
<evidence type="ECO:0000256" key="6">
    <source>
        <dbReference type="SAM" id="Phobius"/>
    </source>
</evidence>
<dbReference type="InterPro" id="IPR000731">
    <property type="entry name" value="SSD"/>
</dbReference>
<dbReference type="GO" id="GO:0005886">
    <property type="term" value="C:plasma membrane"/>
    <property type="evidence" value="ECO:0007669"/>
    <property type="project" value="UniProtKB-SubCell"/>
</dbReference>
<dbReference type="Pfam" id="PF03176">
    <property type="entry name" value="MMPL"/>
    <property type="match status" value="2"/>
</dbReference>
<feature type="transmembrane region" description="Helical" evidence="6">
    <location>
        <begin position="725"/>
        <end position="747"/>
    </location>
</feature>
<evidence type="ECO:0000256" key="4">
    <source>
        <dbReference type="ARBA" id="ARBA00022989"/>
    </source>
</evidence>
<keyword evidence="3 6" id="KW-0812">Transmembrane</keyword>
<evidence type="ECO:0000256" key="2">
    <source>
        <dbReference type="ARBA" id="ARBA00022475"/>
    </source>
</evidence>
<keyword evidence="5 6" id="KW-0472">Membrane</keyword>
<evidence type="ECO:0000313" key="8">
    <source>
        <dbReference type="EMBL" id="SDV99413.1"/>
    </source>
</evidence>
<feature type="transmembrane region" description="Helical" evidence="6">
    <location>
        <begin position="247"/>
        <end position="267"/>
    </location>
</feature>
<comment type="subcellular location">
    <subcellularLocation>
        <location evidence="1">Cell membrane</location>
        <topology evidence="1">Multi-pass membrane protein</topology>
    </subcellularLocation>
</comment>
<feature type="transmembrane region" description="Helical" evidence="6">
    <location>
        <begin position="753"/>
        <end position="777"/>
    </location>
</feature>
<feature type="transmembrane region" description="Helical" evidence="6">
    <location>
        <begin position="23"/>
        <end position="46"/>
    </location>
</feature>
<sequence length="807" mass="88746">MSKSIIFINQKERVPIKNIFEKLGIFIEDHAVAILIIAMLLVLVSFEGAQLIKMESGTETFVDKDSQLYQNYDHLYLSLFSKEAIVVMVEGGDVQDRALLEAIDRLDRMSSSIPGVLSTQSASSVVKEANNLENGRFEIPQNDEQLSELIPYIPSSLSPDKTHTLVFIEMAGDTSEIRKQEILSEVESSVDLAEFPPGYNFIVTGDPAFEIGMNEEMMSSMGVLLLLSAFLMVIVLYLVFRHVRWRLMPLAIVLLGIIYTFGAMGYLGIPMTMVSMAAFPVLIGLGIDYAIQFHNRIEEELDRGESPREAVIDTIKHTGPAVMIALTITSLGFVSLATSTVPMVQDFAKLLLIGVFMCFLSSLFVGVTVIYGLDTFAKKRQEKAKKHHVDSLRHRLITRRFKKSGKKQTSNDSGGFIDNTLRSVATFTMKHPVPVLIIAGLICVNGLYTDTFVPIQTDTETFVPEDMPALIDLQHLGDITGGDDELNIIIKTSNIADPDLLHWVDKFSRHEVDNRENIYGATSLASLVKSNNDGVLPDSEEGVRHVLSAIPDSAKERYISGQNIMVVNLNIGDAMSGLGLEGIETLANVIENDIQWLAPPPDVSVTITGHSFVFIEVIGALTSGRIFMTYLGLGMVFAGLLLIYRDFLKAFVPVITMFMVIGWTGGLMYYLNMEYTPMTATLGALILGVGSEYAVLMMERYFEEREKGALPEAAMCEASVKIGKAIVTSGLTTLFGFLALVASAFGIISSFGIITVIDVALAMIATFVIFPPVIVTLDKWREKHRAKKAGHNLNLSANNLQTGADIT</sequence>
<evidence type="ECO:0000256" key="3">
    <source>
        <dbReference type="ARBA" id="ARBA00022692"/>
    </source>
</evidence>
<feature type="transmembrane region" description="Helical" evidence="6">
    <location>
        <begin position="677"/>
        <end position="696"/>
    </location>
</feature>
<keyword evidence="2" id="KW-1003">Cell membrane</keyword>
<dbReference type="InterPro" id="IPR004869">
    <property type="entry name" value="MMPL_dom"/>
</dbReference>
<dbReference type="EMBL" id="FNMU01000001">
    <property type="protein sequence ID" value="SDV99413.1"/>
    <property type="molecule type" value="Genomic_DNA"/>
</dbReference>
<feature type="transmembrane region" description="Helical" evidence="6">
    <location>
        <begin position="627"/>
        <end position="644"/>
    </location>
</feature>
<evidence type="ECO:0000256" key="1">
    <source>
        <dbReference type="ARBA" id="ARBA00004651"/>
    </source>
</evidence>
<evidence type="ECO:0000256" key="5">
    <source>
        <dbReference type="ARBA" id="ARBA00023136"/>
    </source>
</evidence>
<dbReference type="NCBIfam" id="TIGR00921">
    <property type="entry name" value="2A067"/>
    <property type="match status" value="1"/>
</dbReference>
<dbReference type="Proteomes" id="UP000198669">
    <property type="component" value="Unassembled WGS sequence"/>
</dbReference>
<name>A0A1H2PX28_9EURY</name>
<dbReference type="PANTHER" id="PTHR33406">
    <property type="entry name" value="MEMBRANE PROTEIN MJ1562-RELATED"/>
    <property type="match status" value="1"/>
</dbReference>
<feature type="transmembrane region" description="Helical" evidence="6">
    <location>
        <begin position="217"/>
        <end position="240"/>
    </location>
</feature>